<organism evidence="1 2">
    <name type="scientific">Hibiscus syriacus</name>
    <name type="common">Rose of Sharon</name>
    <dbReference type="NCBI Taxonomy" id="106335"/>
    <lineage>
        <taxon>Eukaryota</taxon>
        <taxon>Viridiplantae</taxon>
        <taxon>Streptophyta</taxon>
        <taxon>Embryophyta</taxon>
        <taxon>Tracheophyta</taxon>
        <taxon>Spermatophyta</taxon>
        <taxon>Magnoliopsida</taxon>
        <taxon>eudicotyledons</taxon>
        <taxon>Gunneridae</taxon>
        <taxon>Pentapetalae</taxon>
        <taxon>rosids</taxon>
        <taxon>malvids</taxon>
        <taxon>Malvales</taxon>
        <taxon>Malvaceae</taxon>
        <taxon>Malvoideae</taxon>
        <taxon>Hibiscus</taxon>
    </lineage>
</organism>
<gene>
    <name evidence="1" type="ORF">F3Y22_tig00113123pilonHSYRG00082</name>
</gene>
<evidence type="ECO:0000313" key="1">
    <source>
        <dbReference type="EMBL" id="KAE8663023.1"/>
    </source>
</evidence>
<dbReference type="PANTHER" id="PTHR33649">
    <property type="entry name" value="PAR1 PROTEIN"/>
    <property type="match status" value="1"/>
</dbReference>
<protein>
    <submittedName>
        <fullName evidence="1">Pectin lyase-like superfamily protein</fullName>
    </submittedName>
</protein>
<dbReference type="Pfam" id="PF06521">
    <property type="entry name" value="PAR1"/>
    <property type="match status" value="1"/>
</dbReference>
<dbReference type="Proteomes" id="UP000436088">
    <property type="component" value="Unassembled WGS sequence"/>
</dbReference>
<sequence>MRRTHPTEGEEVHNEKSLFDLSLDSRHFESVMPRLRDQHFQWRVHNEKNSSDEGEEVHNENNLFNLSSIRHIWKRVATVEHGGRAREALSWPGNFGCWWSVKAMEFRSGDLHRPVEDDLKGASFDRGKGRRGCRLDTDPVADMWGSLSGGRLRLLKLWEVSAVYVKQGEVKSHSRSSQFQRVLRFGYYHAEIVCEDLPHDVCAFSISSSGKRCLLETAREKDKVEYQCRTSEVVVERMAEHIESDECVRACGVDRNAIGISSDSLLEPQFTNKLCAPACSHNCPNIVDLFFNLASGEGVFLPDLCEAQRINPRRSMAEFLSSSGAALGPAPMEAELFAADALASAPAPDPLE</sequence>
<dbReference type="PANTHER" id="PTHR33649:SF4">
    <property type="entry name" value="PAR1 PROTEIN"/>
    <property type="match status" value="1"/>
</dbReference>
<dbReference type="InterPro" id="IPR009489">
    <property type="entry name" value="PAR1"/>
</dbReference>
<keyword evidence="2" id="KW-1185">Reference proteome</keyword>
<dbReference type="GO" id="GO:0016829">
    <property type="term" value="F:lyase activity"/>
    <property type="evidence" value="ECO:0007669"/>
    <property type="project" value="UniProtKB-KW"/>
</dbReference>
<dbReference type="AlphaFoldDB" id="A0A6A2WQD8"/>
<accession>A0A6A2WQD8</accession>
<comment type="caution">
    <text evidence="1">The sequence shown here is derived from an EMBL/GenBank/DDBJ whole genome shotgun (WGS) entry which is preliminary data.</text>
</comment>
<reference evidence="1" key="1">
    <citation type="submission" date="2019-09" db="EMBL/GenBank/DDBJ databases">
        <title>Draft genome information of white flower Hibiscus syriacus.</title>
        <authorList>
            <person name="Kim Y.-M."/>
        </authorList>
    </citation>
    <scope>NUCLEOTIDE SEQUENCE [LARGE SCALE GENOMIC DNA]</scope>
    <source>
        <strain evidence="1">YM2019G1</strain>
    </source>
</reference>
<name>A0A6A2WQD8_HIBSY</name>
<evidence type="ECO:0000313" key="2">
    <source>
        <dbReference type="Proteomes" id="UP000436088"/>
    </source>
</evidence>
<dbReference type="EMBL" id="VEPZ02001692">
    <property type="protein sequence ID" value="KAE8663023.1"/>
    <property type="molecule type" value="Genomic_DNA"/>
</dbReference>
<proteinExistence type="predicted"/>